<dbReference type="InterPro" id="IPR000182">
    <property type="entry name" value="GNAT_dom"/>
</dbReference>
<comment type="catalytic activity">
    <reaction evidence="7 8">
        <text>L-2,4-diaminobutanoate + acetyl-CoA = (2S)-4-acetamido-2-aminobutanoate + CoA + H(+)</text>
        <dbReference type="Rhea" id="RHEA:16901"/>
        <dbReference type="ChEBI" id="CHEBI:15378"/>
        <dbReference type="ChEBI" id="CHEBI:57287"/>
        <dbReference type="ChEBI" id="CHEBI:57288"/>
        <dbReference type="ChEBI" id="CHEBI:58761"/>
        <dbReference type="ChEBI" id="CHEBI:58929"/>
        <dbReference type="EC" id="2.3.1.178"/>
    </reaction>
</comment>
<proteinExistence type="inferred from homology"/>
<dbReference type="PROSITE" id="PS51186">
    <property type="entry name" value="GNAT"/>
    <property type="match status" value="1"/>
</dbReference>
<evidence type="ECO:0000313" key="10">
    <source>
        <dbReference type="EMBL" id="ABY40744.1"/>
    </source>
</evidence>
<dbReference type="SUPFAM" id="SSF55729">
    <property type="entry name" value="Acyl-CoA N-acyltransferases (Nat)"/>
    <property type="match status" value="1"/>
</dbReference>
<dbReference type="CDD" id="cd04301">
    <property type="entry name" value="NAT_SF"/>
    <property type="match status" value="1"/>
</dbReference>
<gene>
    <name evidence="8 10" type="primary">ectA</name>
</gene>
<dbReference type="Pfam" id="PF00583">
    <property type="entry name" value="Acetyltransf_1"/>
    <property type="match status" value="1"/>
</dbReference>
<name>A9YZY0_9GAMM</name>
<dbReference type="EMBL" id="EU315063">
    <property type="protein sequence ID" value="ABY40744.1"/>
    <property type="molecule type" value="Genomic_DNA"/>
</dbReference>
<reference evidence="10" key="1">
    <citation type="journal article" date="2010" name="J. Bacteriol.">
        <title>Identification and characterization of EctR1, a new transcriptional regulator of the ectoine biosynthesis genes in the halotolerant methanotroph Methylomicrobium alcaliphilum 20Z.</title>
        <authorList>
            <person name="Mustakhimov I.I."/>
            <person name="Reshetnikov A.S."/>
            <person name="Glukhov A.S."/>
            <person name="Khmelenina V.N."/>
            <person name="Kalyuzhnaya M.G."/>
            <person name="Trotsenko Y.A."/>
        </authorList>
    </citation>
    <scope>NUCLEOTIDE SEQUENCE</scope>
    <source>
        <strain evidence="10">M8</strain>
    </source>
</reference>
<dbReference type="UniPathway" id="UPA00067">
    <property type="reaction ID" value="UER00122"/>
</dbReference>
<keyword evidence="5 8" id="KW-0808">Transferase</keyword>
<evidence type="ECO:0000256" key="6">
    <source>
        <dbReference type="ARBA" id="ARBA00023315"/>
    </source>
</evidence>
<keyword evidence="6 8" id="KW-0012">Acyltransferase</keyword>
<evidence type="ECO:0000256" key="5">
    <source>
        <dbReference type="ARBA" id="ARBA00022679"/>
    </source>
</evidence>
<dbReference type="GO" id="GO:0019491">
    <property type="term" value="P:ectoine biosynthetic process"/>
    <property type="evidence" value="ECO:0007669"/>
    <property type="project" value="UniProtKB-UniPathway"/>
</dbReference>
<evidence type="ECO:0000259" key="9">
    <source>
        <dbReference type="PROSITE" id="PS51186"/>
    </source>
</evidence>
<evidence type="ECO:0000256" key="3">
    <source>
        <dbReference type="ARBA" id="ARBA00012355"/>
    </source>
</evidence>
<dbReference type="BRENDA" id="2.3.1.178">
    <property type="organism ID" value="10087"/>
</dbReference>
<accession>A9YZY0</accession>
<dbReference type="Gene3D" id="3.40.630.30">
    <property type="match status" value="1"/>
</dbReference>
<dbReference type="InterPro" id="IPR012772">
    <property type="entry name" value="Ectoine_EctA"/>
</dbReference>
<feature type="domain" description="N-acetyltransferase" evidence="9">
    <location>
        <begin position="11"/>
        <end position="151"/>
    </location>
</feature>
<dbReference type="EC" id="2.3.1.178" evidence="3 8"/>
<organism evidence="10">
    <name type="scientific">Methylophaga alcalica</name>
    <dbReference type="NCBI Taxonomy" id="182774"/>
    <lineage>
        <taxon>Bacteria</taxon>
        <taxon>Pseudomonadati</taxon>
        <taxon>Pseudomonadota</taxon>
        <taxon>Gammaproteobacteria</taxon>
        <taxon>Thiotrichales</taxon>
        <taxon>Piscirickettsiaceae</taxon>
        <taxon>Methylophaga</taxon>
    </lineage>
</organism>
<comment type="pathway">
    <text evidence="1 8">Amine and polyamine biosynthesis; ectoine biosynthesis; L-ectoine from L-aspartate 4-semialdehyde: step 2/3.</text>
</comment>
<dbReference type="GO" id="GO:0033816">
    <property type="term" value="F:diaminobutyrate acetyltransferase activity"/>
    <property type="evidence" value="ECO:0007669"/>
    <property type="project" value="UniProtKB-EC"/>
</dbReference>
<dbReference type="NCBIfam" id="TIGR02406">
    <property type="entry name" value="ectoine_EctA"/>
    <property type="match status" value="1"/>
</dbReference>
<comment type="function">
    <text evidence="8">Catalyzes the acetylation of L-2,4-diaminobutyrate (DABA) to gamma-N-acetyl-alpha,gamma-diaminobutyric acid (ADABA) with acetyl coenzyme A.</text>
</comment>
<sequence>MQAVKQNTSPITLIQPTAEIGAQVYQLIANCPPLDTNSMYCNLLQSSHFAETAVAAMLDEEVVGFISGYRIPQRPDSLFVWQVAVGEKARGQGLATQMLKAILSRPENQDIKRIETTITPDNRASWALFEGLARKLDTEISSSVMFDKTTHFADQHASEMLVKVGPFKSQKL</sequence>
<evidence type="ECO:0000256" key="4">
    <source>
        <dbReference type="ARBA" id="ARBA00017935"/>
    </source>
</evidence>
<dbReference type="AlphaFoldDB" id="A9YZY0"/>
<protein>
    <recommendedName>
        <fullName evidence="4 8">L-2,4-diaminobutyric acid acetyltransferase</fullName>
        <shortName evidence="8">DABA acetyltransferase</shortName>
        <ecNumber evidence="3 8">2.3.1.178</ecNumber>
    </recommendedName>
</protein>
<comment type="similarity">
    <text evidence="2 8">Belongs to the acetyltransferase family. EctA subfamily.</text>
</comment>
<evidence type="ECO:0000256" key="7">
    <source>
        <dbReference type="ARBA" id="ARBA00048924"/>
    </source>
</evidence>
<dbReference type="InterPro" id="IPR016181">
    <property type="entry name" value="Acyl_CoA_acyltransferase"/>
</dbReference>
<evidence type="ECO:0000256" key="8">
    <source>
        <dbReference type="RuleBase" id="RU365045"/>
    </source>
</evidence>
<evidence type="ECO:0000256" key="1">
    <source>
        <dbReference type="ARBA" id="ARBA00004978"/>
    </source>
</evidence>
<evidence type="ECO:0000256" key="2">
    <source>
        <dbReference type="ARBA" id="ARBA00010712"/>
    </source>
</evidence>